<dbReference type="AlphaFoldDB" id="A0A0F9V4B7"/>
<gene>
    <name evidence="1" type="ORF">LCGC14_0452220</name>
</gene>
<sequence length="180" mass="20774">MYQLDWWNSLKGQISSVFTKNVEVLMKKDEIWEPNPSQDDKNEGFDAIENPSYYTQGCEIQPRDLSNDWGLTEEEGDFVKYMKRAGKKDDELLDVQKGRWNLQRALRLMENPVKGTLGITSWDAAKDWELSFLKGKALEQVELSNKKGGDAKNLRRAIEALDAEVLRLEVKAKTQPEYDD</sequence>
<accession>A0A0F9V4B7</accession>
<protein>
    <submittedName>
        <fullName evidence="1">Uncharacterized protein</fullName>
    </submittedName>
</protein>
<evidence type="ECO:0000313" key="1">
    <source>
        <dbReference type="EMBL" id="KKN68346.1"/>
    </source>
</evidence>
<proteinExistence type="predicted"/>
<dbReference type="EMBL" id="LAZR01000451">
    <property type="protein sequence ID" value="KKN68346.1"/>
    <property type="molecule type" value="Genomic_DNA"/>
</dbReference>
<name>A0A0F9V4B7_9ZZZZ</name>
<organism evidence="1">
    <name type="scientific">marine sediment metagenome</name>
    <dbReference type="NCBI Taxonomy" id="412755"/>
    <lineage>
        <taxon>unclassified sequences</taxon>
        <taxon>metagenomes</taxon>
        <taxon>ecological metagenomes</taxon>
    </lineage>
</organism>
<reference evidence="1" key="1">
    <citation type="journal article" date="2015" name="Nature">
        <title>Complex archaea that bridge the gap between prokaryotes and eukaryotes.</title>
        <authorList>
            <person name="Spang A."/>
            <person name="Saw J.H."/>
            <person name="Jorgensen S.L."/>
            <person name="Zaremba-Niedzwiedzka K."/>
            <person name="Martijn J."/>
            <person name="Lind A.E."/>
            <person name="van Eijk R."/>
            <person name="Schleper C."/>
            <person name="Guy L."/>
            <person name="Ettema T.J."/>
        </authorList>
    </citation>
    <scope>NUCLEOTIDE SEQUENCE</scope>
</reference>
<comment type="caution">
    <text evidence="1">The sequence shown here is derived from an EMBL/GenBank/DDBJ whole genome shotgun (WGS) entry which is preliminary data.</text>
</comment>